<dbReference type="AlphaFoldDB" id="A0A1E1JVC5"/>
<dbReference type="EMBL" id="FJUX01000003">
    <property type="protein sequence ID" value="CZS89845.1"/>
    <property type="molecule type" value="Genomic_DNA"/>
</dbReference>
<proteinExistence type="predicted"/>
<accession>A0A1E1JVC5</accession>
<evidence type="ECO:0000313" key="2">
    <source>
        <dbReference type="Proteomes" id="UP000178912"/>
    </source>
</evidence>
<name>A0A1E1JVC5_9HELO</name>
<organism evidence="1 2">
    <name type="scientific">Rhynchosporium agropyri</name>
    <dbReference type="NCBI Taxonomy" id="914238"/>
    <lineage>
        <taxon>Eukaryota</taxon>
        <taxon>Fungi</taxon>
        <taxon>Dikarya</taxon>
        <taxon>Ascomycota</taxon>
        <taxon>Pezizomycotina</taxon>
        <taxon>Leotiomycetes</taxon>
        <taxon>Helotiales</taxon>
        <taxon>Ploettnerulaceae</taxon>
        <taxon>Rhynchosporium</taxon>
    </lineage>
</organism>
<protein>
    <submittedName>
        <fullName evidence="1">Uncharacterized protein</fullName>
    </submittedName>
</protein>
<dbReference type="Proteomes" id="UP000178912">
    <property type="component" value="Unassembled WGS sequence"/>
</dbReference>
<gene>
    <name evidence="1" type="ORF">RAG0_01086</name>
</gene>
<reference evidence="2" key="1">
    <citation type="submission" date="2016-03" db="EMBL/GenBank/DDBJ databases">
        <authorList>
            <person name="Guldener U."/>
        </authorList>
    </citation>
    <scope>NUCLEOTIDE SEQUENCE [LARGE SCALE GENOMIC DNA]</scope>
    <source>
        <strain evidence="2">04CH-RAC-A.6.1</strain>
    </source>
</reference>
<evidence type="ECO:0000313" key="1">
    <source>
        <dbReference type="EMBL" id="CZS89845.1"/>
    </source>
</evidence>
<sequence length="50" mass="5664">MFITLLVVAATLQELFDEFGSCAYHEKRLVDAELSRIARSDFDRSQASGR</sequence>
<keyword evidence="2" id="KW-1185">Reference proteome</keyword>